<dbReference type="Pfam" id="PF12802">
    <property type="entry name" value="MarR_2"/>
    <property type="match status" value="1"/>
</dbReference>
<reference evidence="3 4" key="1">
    <citation type="submission" date="2023-07" db="EMBL/GenBank/DDBJ databases">
        <title>Sequencing the genomes of 1000 actinobacteria strains.</title>
        <authorList>
            <person name="Klenk H.-P."/>
        </authorList>
    </citation>
    <scope>NUCLEOTIDE SEQUENCE [LARGE SCALE GENOMIC DNA]</scope>
    <source>
        <strain evidence="3 4">DSM 44109</strain>
    </source>
</reference>
<name>A0ABT9R3U3_9ACTN</name>
<feature type="compositionally biased region" description="Acidic residues" evidence="1">
    <location>
        <begin position="1"/>
        <end position="11"/>
    </location>
</feature>
<feature type="domain" description="HTH marR-type" evidence="2">
    <location>
        <begin position="62"/>
        <end position="100"/>
    </location>
</feature>
<protein>
    <recommendedName>
        <fullName evidence="2">HTH marR-type domain-containing protein</fullName>
    </recommendedName>
</protein>
<evidence type="ECO:0000259" key="2">
    <source>
        <dbReference type="Pfam" id="PF12802"/>
    </source>
</evidence>
<evidence type="ECO:0000256" key="1">
    <source>
        <dbReference type="SAM" id="MobiDB-lite"/>
    </source>
</evidence>
<dbReference type="InterPro" id="IPR036390">
    <property type="entry name" value="WH_DNA-bd_sf"/>
</dbReference>
<evidence type="ECO:0000313" key="4">
    <source>
        <dbReference type="Proteomes" id="UP001230426"/>
    </source>
</evidence>
<feature type="compositionally biased region" description="Basic and acidic residues" evidence="1">
    <location>
        <begin position="12"/>
        <end position="24"/>
    </location>
</feature>
<dbReference type="InterPro" id="IPR000835">
    <property type="entry name" value="HTH_MarR-typ"/>
</dbReference>
<sequence length="180" mass="19161">MNAIAEEPEECGGERDADRQAHGRDAEAVREYEAVFATVFMASGLPKMTSRALACPYPTDTGSLTVPGLVQRLQVSPASISKAVTFLESQGLIRRERDERRRERYVVDGLWCQAVIAGACATAHLGETVWQGVAVLDPETPAAARLENIRPLRGGRRVDPGGAGPADGGREQAPPDAAGP</sequence>
<organism evidence="3 4">
    <name type="scientific">Streptosporangium brasiliense</name>
    <dbReference type="NCBI Taxonomy" id="47480"/>
    <lineage>
        <taxon>Bacteria</taxon>
        <taxon>Bacillati</taxon>
        <taxon>Actinomycetota</taxon>
        <taxon>Actinomycetes</taxon>
        <taxon>Streptosporangiales</taxon>
        <taxon>Streptosporangiaceae</taxon>
        <taxon>Streptosporangium</taxon>
    </lineage>
</organism>
<dbReference type="RefSeq" id="WP_306861210.1">
    <property type="nucleotide sequence ID" value="NZ_JAUSRB010000002.1"/>
</dbReference>
<dbReference type="EMBL" id="JAUSRB010000002">
    <property type="protein sequence ID" value="MDP9863908.1"/>
    <property type="molecule type" value="Genomic_DNA"/>
</dbReference>
<feature type="region of interest" description="Disordered" evidence="1">
    <location>
        <begin position="148"/>
        <end position="180"/>
    </location>
</feature>
<proteinExistence type="predicted"/>
<dbReference type="Gene3D" id="1.10.10.10">
    <property type="entry name" value="Winged helix-like DNA-binding domain superfamily/Winged helix DNA-binding domain"/>
    <property type="match status" value="1"/>
</dbReference>
<dbReference type="Proteomes" id="UP001230426">
    <property type="component" value="Unassembled WGS sequence"/>
</dbReference>
<comment type="caution">
    <text evidence="3">The sequence shown here is derived from an EMBL/GenBank/DDBJ whole genome shotgun (WGS) entry which is preliminary data.</text>
</comment>
<keyword evidence="4" id="KW-1185">Reference proteome</keyword>
<dbReference type="SUPFAM" id="SSF46785">
    <property type="entry name" value="Winged helix' DNA-binding domain"/>
    <property type="match status" value="1"/>
</dbReference>
<evidence type="ECO:0000313" key="3">
    <source>
        <dbReference type="EMBL" id="MDP9863908.1"/>
    </source>
</evidence>
<gene>
    <name evidence="3" type="ORF">J2S55_003174</name>
</gene>
<accession>A0ABT9R3U3</accession>
<dbReference type="InterPro" id="IPR036388">
    <property type="entry name" value="WH-like_DNA-bd_sf"/>
</dbReference>
<feature type="region of interest" description="Disordered" evidence="1">
    <location>
        <begin position="1"/>
        <end position="24"/>
    </location>
</feature>